<feature type="compositionally biased region" description="Low complexity" evidence="1">
    <location>
        <begin position="17"/>
        <end position="32"/>
    </location>
</feature>
<gene>
    <name evidence="2" type="ORF">APHIGO_LOCUS7216</name>
</gene>
<evidence type="ECO:0000313" key="3">
    <source>
        <dbReference type="Proteomes" id="UP001154329"/>
    </source>
</evidence>
<feature type="compositionally biased region" description="Acidic residues" evidence="1">
    <location>
        <begin position="36"/>
        <end position="45"/>
    </location>
</feature>
<accession>A0A9P0J7K7</accession>
<dbReference type="OrthoDB" id="10338985at2759"/>
<reference evidence="2" key="1">
    <citation type="submission" date="2022-02" db="EMBL/GenBank/DDBJ databases">
        <authorList>
            <person name="King R."/>
        </authorList>
    </citation>
    <scope>NUCLEOTIDE SEQUENCE</scope>
</reference>
<organism evidence="2 3">
    <name type="scientific">Aphis gossypii</name>
    <name type="common">Cotton aphid</name>
    <dbReference type="NCBI Taxonomy" id="80765"/>
    <lineage>
        <taxon>Eukaryota</taxon>
        <taxon>Metazoa</taxon>
        <taxon>Ecdysozoa</taxon>
        <taxon>Arthropoda</taxon>
        <taxon>Hexapoda</taxon>
        <taxon>Insecta</taxon>
        <taxon>Pterygota</taxon>
        <taxon>Neoptera</taxon>
        <taxon>Paraneoptera</taxon>
        <taxon>Hemiptera</taxon>
        <taxon>Sternorrhyncha</taxon>
        <taxon>Aphidomorpha</taxon>
        <taxon>Aphidoidea</taxon>
        <taxon>Aphididae</taxon>
        <taxon>Aphidini</taxon>
        <taxon>Aphis</taxon>
        <taxon>Aphis</taxon>
    </lineage>
</organism>
<dbReference type="EMBL" id="OU899035">
    <property type="protein sequence ID" value="CAH1726303.1"/>
    <property type="molecule type" value="Genomic_DNA"/>
</dbReference>
<dbReference type="Proteomes" id="UP001154329">
    <property type="component" value="Chromosome 2"/>
</dbReference>
<evidence type="ECO:0000313" key="2">
    <source>
        <dbReference type="EMBL" id="CAH1726303.1"/>
    </source>
</evidence>
<evidence type="ECO:0008006" key="4">
    <source>
        <dbReference type="Google" id="ProtNLM"/>
    </source>
</evidence>
<proteinExistence type="predicted"/>
<feature type="compositionally biased region" description="Polar residues" evidence="1">
    <location>
        <begin position="53"/>
        <end position="65"/>
    </location>
</feature>
<name>A0A9P0J7K7_APHGO</name>
<keyword evidence="3" id="KW-1185">Reference proteome</keyword>
<feature type="region of interest" description="Disordered" evidence="1">
    <location>
        <begin position="17"/>
        <end position="71"/>
    </location>
</feature>
<evidence type="ECO:0000256" key="1">
    <source>
        <dbReference type="SAM" id="MobiDB-lite"/>
    </source>
</evidence>
<reference evidence="2" key="2">
    <citation type="submission" date="2022-10" db="EMBL/GenBank/DDBJ databases">
        <authorList>
            <consortium name="ENA_rothamsted_submissions"/>
            <consortium name="culmorum"/>
            <person name="King R."/>
        </authorList>
    </citation>
    <scope>NUCLEOTIDE SEQUENCE</scope>
</reference>
<protein>
    <recommendedName>
        <fullName evidence="4">BESS domain-containing protein</fullName>
    </recommendedName>
</protein>
<dbReference type="AlphaFoldDB" id="A0A9P0J7K7"/>
<sequence>MDLSFFNNVEDERSTITNMDITNIDTSSSSTTDDIRSEDDEENLQDNEKQEQTKNPMSNLPSSSYARKRSRPKEDTISVVLVKRLKKMNDTLLSILQKQNKLLAKNMKTVWEEDDVDDVDVFYKSIAMQVKKMSPQEINQSKLNTLTGVISATGDKFSTLQTAQTLPNQQPSNYNNKYQCQLNSSADPYYNTSTSSRGFLPFRFNYDDTSNI</sequence>